<reference evidence="1 2" key="1">
    <citation type="submission" date="2019-10" db="EMBL/GenBank/DDBJ databases">
        <authorList>
            <person name="Karimi E."/>
        </authorList>
    </citation>
    <scope>NUCLEOTIDE SEQUENCE [LARGE SCALE GENOMIC DNA]</scope>
    <source>
        <strain evidence="1">Aeromonas sp. 8C</strain>
    </source>
</reference>
<sequence>MKMCKPISGLDSVGAECCSLCISALEAGADLPQIVLDSGGGHFPARPRPLDHQRVGAVAVALDGEDVVARQEVGKRVVRLQRLQSDPRLAVMLEAGHVAQYLAEALGPFEGGLDRAIQLFQSVHKLIGGHLAQRNGHQILQLDIGGVELKACLPRQNKQLAPHILTGEILAGIRFGQAVLPRLVHQFGEGAGAVILLEQPGEGAGEDAGDPLNAVAALAQHLDAGLDWQPGSHGGVVAPLHLMVTAGLLDALVELAVGGTGKLVGGDDVNAELGKIRIVAAHRFAGGHVQRNQRIEAVLLKLGEQLWPDQRLGIEVVLYLEGVEPLFIQQAPFRAEHPVEGERQIEFMFQPCLFTGIEAQPVAADIALAEHHQSDPGRAAEEGAVQGDEQRLQHYLTQHGHQTQAISGHLDELQRLICQQLIEAMTLFCVVGDTGADQRYQTVPLFLNEAGEAPLQLEVAQQLEGALCHLEGVGEAQDPAIRLALQGERVEAVTGQMGLDGGHRLLIVGLRQHLQLDEGDLIHRGDDAGATGAGGAAQDMGAALVRVVAAAQGEALAAVGHRLQGARMQYRRTKTGQLVGFGEAQALQQASLLNPARVGAVDTGHIAPDGGGFTVRQQRQQAGAVVGAVATEQQGAPLHVGSDKAGYHDATGMLRQSRLEQLAGKRGIHLDQSAILGAQEAAGIEPDGLVAAAGEQGCQQARRPHFAKGEQAVAGEAIKLSLQRFGDQLHVVGQLLAQIELQFTLQQAVDQALLIGLQGRDGFTGGFVPRFGQLHQLDQSVGGLAGGGDYDQLVATHLLFNDAGDSAITDRIRQTAATEFVDVTSLQSCFCCHRDLSLLLLFHYFATCSACCACSKA</sequence>
<evidence type="ECO:0000313" key="2">
    <source>
        <dbReference type="Proteomes" id="UP000439123"/>
    </source>
</evidence>
<gene>
    <name evidence="1" type="ORF">AERO8C_50281</name>
</gene>
<proteinExistence type="predicted"/>
<organism evidence="1 2">
    <name type="scientific">Aeromonas veronii</name>
    <dbReference type="NCBI Taxonomy" id="654"/>
    <lineage>
        <taxon>Bacteria</taxon>
        <taxon>Pseudomonadati</taxon>
        <taxon>Pseudomonadota</taxon>
        <taxon>Gammaproteobacteria</taxon>
        <taxon>Aeromonadales</taxon>
        <taxon>Aeromonadaceae</taxon>
        <taxon>Aeromonas</taxon>
    </lineage>
</organism>
<protein>
    <submittedName>
        <fullName evidence="1">Uncharacterized protein</fullName>
    </submittedName>
</protein>
<accession>A0A653L9T4</accession>
<evidence type="ECO:0000313" key="1">
    <source>
        <dbReference type="EMBL" id="VXA87618.1"/>
    </source>
</evidence>
<dbReference type="Proteomes" id="UP000439123">
    <property type="component" value="Unassembled WGS sequence"/>
</dbReference>
<dbReference type="EMBL" id="CABWLC010000018">
    <property type="protein sequence ID" value="VXA87618.1"/>
    <property type="molecule type" value="Genomic_DNA"/>
</dbReference>
<name>A0A653L9T4_AERVE</name>
<dbReference type="AlphaFoldDB" id="A0A653L9T4"/>